<comment type="similarity">
    <text evidence="2 12 13 14">Belongs to the NDK family.</text>
</comment>
<evidence type="ECO:0000256" key="8">
    <source>
        <dbReference type="ARBA" id="ARBA00022777"/>
    </source>
</evidence>
<keyword evidence="5 12" id="KW-0808">Transferase</keyword>
<evidence type="ECO:0000256" key="15">
    <source>
        <dbReference type="RuleBase" id="RU004013"/>
    </source>
</evidence>
<dbReference type="InterPro" id="IPR001564">
    <property type="entry name" value="Nucleoside_diP_kinase"/>
</dbReference>
<evidence type="ECO:0000256" key="12">
    <source>
        <dbReference type="HAMAP-Rule" id="MF_00451"/>
    </source>
</evidence>
<dbReference type="GO" id="GO:0006183">
    <property type="term" value="P:GTP biosynthetic process"/>
    <property type="evidence" value="ECO:0007669"/>
    <property type="project" value="UniProtKB-UniRule"/>
</dbReference>
<gene>
    <name evidence="12 17" type="primary">ndk</name>
    <name evidence="18" type="ORF">B9R14_12375</name>
    <name evidence="17" type="ORF">HVS_08205</name>
</gene>
<feature type="binding site" evidence="12 13">
    <location>
        <position position="102"/>
    </location>
    <ligand>
        <name>ATP</name>
        <dbReference type="ChEBI" id="CHEBI:30616"/>
    </ligand>
</feature>
<feature type="binding site" evidence="12 13">
    <location>
        <position position="112"/>
    </location>
    <ligand>
        <name>ATP</name>
        <dbReference type="ChEBI" id="CHEBI:30616"/>
    </ligand>
</feature>
<evidence type="ECO:0000256" key="6">
    <source>
        <dbReference type="ARBA" id="ARBA00022723"/>
    </source>
</evidence>
<proteinExistence type="inferred from homology"/>
<feature type="binding site" evidence="12 13">
    <location>
        <position position="57"/>
    </location>
    <ligand>
        <name>ATP</name>
        <dbReference type="ChEBI" id="CHEBI:30616"/>
    </ligand>
</feature>
<dbReference type="InterPro" id="IPR036850">
    <property type="entry name" value="NDK-like_dom_sf"/>
</dbReference>
<dbReference type="Pfam" id="PF00334">
    <property type="entry name" value="NDK"/>
    <property type="match status" value="1"/>
</dbReference>
<comment type="subcellular location">
    <subcellularLocation>
        <location evidence="12">Cytoplasm</location>
    </subcellularLocation>
</comment>
<sequence>MERTLVILKPDSVKRKLIGEIISRFEKKNFTITHMKMMTIDEETASLHYSHVKGEPFFNDLIKYMTSGPVVAIILSGNKVISTVRNMIGKTSSFDSLPGTIRGDYGSHDFENLIHASDSVESAEQEIKRFFPELTY</sequence>
<name>A0A2K9ELT7_9FIRM</name>
<dbReference type="InterPro" id="IPR034907">
    <property type="entry name" value="NDK-like_dom"/>
</dbReference>
<dbReference type="PROSITE" id="PS51374">
    <property type="entry name" value="NDPK_LIKE"/>
    <property type="match status" value="1"/>
</dbReference>
<dbReference type="AlphaFoldDB" id="A0A2K9ELT7"/>
<keyword evidence="19" id="KW-1185">Reference proteome</keyword>
<dbReference type="SMART" id="SM00562">
    <property type="entry name" value="NDK"/>
    <property type="match status" value="1"/>
</dbReference>
<dbReference type="GO" id="GO:0046872">
    <property type="term" value="F:metal ion binding"/>
    <property type="evidence" value="ECO:0007669"/>
    <property type="project" value="UniProtKB-KW"/>
</dbReference>
<evidence type="ECO:0000313" key="17">
    <source>
        <dbReference type="EMBL" id="AUG57551.1"/>
    </source>
</evidence>
<keyword evidence="12" id="KW-0597">Phosphoprotein</keyword>
<organism evidence="17 19">
    <name type="scientific">Acetivibrio saccincola</name>
    <dbReference type="NCBI Taxonomy" id="1677857"/>
    <lineage>
        <taxon>Bacteria</taxon>
        <taxon>Bacillati</taxon>
        <taxon>Bacillota</taxon>
        <taxon>Clostridia</taxon>
        <taxon>Eubacteriales</taxon>
        <taxon>Oscillospiraceae</taxon>
        <taxon>Acetivibrio</taxon>
    </lineage>
</organism>
<keyword evidence="12" id="KW-0963">Cytoplasm</keyword>
<dbReference type="NCBIfam" id="NF001908">
    <property type="entry name" value="PRK00668.1"/>
    <property type="match status" value="1"/>
</dbReference>
<dbReference type="Proteomes" id="UP000233534">
    <property type="component" value="Chromosome"/>
</dbReference>
<protein>
    <recommendedName>
        <fullName evidence="4 12">Nucleoside diphosphate kinase</fullName>
        <shortName evidence="12">NDK</shortName>
        <shortName evidence="12">NDP kinase</shortName>
        <ecNumber evidence="3 12">2.7.4.6</ecNumber>
    </recommendedName>
    <alternativeName>
        <fullName evidence="12">Nucleoside-2-P kinase</fullName>
    </alternativeName>
</protein>
<dbReference type="HAMAP" id="MF_00451">
    <property type="entry name" value="NDP_kinase"/>
    <property type="match status" value="1"/>
</dbReference>
<dbReference type="GO" id="GO:0005524">
    <property type="term" value="F:ATP binding"/>
    <property type="evidence" value="ECO:0007669"/>
    <property type="project" value="UniProtKB-UniRule"/>
</dbReference>
<comment type="subunit">
    <text evidence="12">Homotetramer.</text>
</comment>
<feature type="domain" description="Nucleoside diphosphate kinase-like" evidence="16">
    <location>
        <begin position="1"/>
        <end position="134"/>
    </location>
</feature>
<evidence type="ECO:0000256" key="3">
    <source>
        <dbReference type="ARBA" id="ARBA00012966"/>
    </source>
</evidence>
<evidence type="ECO:0000256" key="4">
    <source>
        <dbReference type="ARBA" id="ARBA00017632"/>
    </source>
</evidence>
<comment type="catalytic activity">
    <reaction evidence="12 15">
        <text>a 2'-deoxyribonucleoside 5'-diphosphate + ATP = a 2'-deoxyribonucleoside 5'-triphosphate + ADP</text>
        <dbReference type="Rhea" id="RHEA:44640"/>
        <dbReference type="ChEBI" id="CHEBI:30616"/>
        <dbReference type="ChEBI" id="CHEBI:61560"/>
        <dbReference type="ChEBI" id="CHEBI:73316"/>
        <dbReference type="ChEBI" id="CHEBI:456216"/>
        <dbReference type="EC" id="2.7.4.6"/>
    </reaction>
</comment>
<keyword evidence="6 12" id="KW-0479">Metal-binding</keyword>
<evidence type="ECO:0000256" key="7">
    <source>
        <dbReference type="ARBA" id="ARBA00022741"/>
    </source>
</evidence>
<dbReference type="EC" id="2.7.4.6" evidence="3 12"/>
<dbReference type="GO" id="GO:0006241">
    <property type="term" value="P:CTP biosynthetic process"/>
    <property type="evidence" value="ECO:0007669"/>
    <property type="project" value="UniProtKB-UniRule"/>
</dbReference>
<evidence type="ECO:0000256" key="10">
    <source>
        <dbReference type="ARBA" id="ARBA00022842"/>
    </source>
</evidence>
<dbReference type="Proteomes" id="UP000239720">
    <property type="component" value="Unassembled WGS sequence"/>
</dbReference>
<dbReference type="PRINTS" id="PR01243">
    <property type="entry name" value="NUCDPKINASE"/>
</dbReference>
<accession>A0A2K9ELT7</accession>
<feature type="binding site" evidence="12 13">
    <location>
        <position position="91"/>
    </location>
    <ligand>
        <name>ATP</name>
        <dbReference type="ChEBI" id="CHEBI:30616"/>
    </ligand>
</feature>
<evidence type="ECO:0000256" key="1">
    <source>
        <dbReference type="ARBA" id="ARBA00001946"/>
    </source>
</evidence>
<dbReference type="PROSITE" id="PS00469">
    <property type="entry name" value="NDPK"/>
    <property type="match status" value="1"/>
</dbReference>
<dbReference type="GO" id="GO:0005737">
    <property type="term" value="C:cytoplasm"/>
    <property type="evidence" value="ECO:0007669"/>
    <property type="project" value="UniProtKB-SubCell"/>
</dbReference>
<evidence type="ECO:0000256" key="13">
    <source>
        <dbReference type="PROSITE-ProRule" id="PRU00706"/>
    </source>
</evidence>
<evidence type="ECO:0000256" key="5">
    <source>
        <dbReference type="ARBA" id="ARBA00022679"/>
    </source>
</evidence>
<reference evidence="17 19" key="1">
    <citation type="submission" date="2017-12" db="EMBL/GenBank/DDBJ databases">
        <title>Complete genome sequence of Herbivorax saccincola GGR1, a novel Cellulosome-producing hydrolytic bacterium in a thermophilic biogas plant, established by Illumina and Nanopore MinION sequencing.</title>
        <authorList>
            <person name="Pechtl A."/>
            <person name="Ruckert C."/>
            <person name="Koeck D.E."/>
            <person name="Maus I."/>
            <person name="Winkler A."/>
            <person name="Kalinowski J."/>
            <person name="Puhler A."/>
            <person name="Schwarz W.W."/>
            <person name="Zverlov V.V."/>
            <person name="Schluter A."/>
            <person name="Liebl W."/>
        </authorList>
    </citation>
    <scope>NUCLEOTIDE SEQUENCE [LARGE SCALE GENOMIC DNA]</scope>
    <source>
        <strain evidence="17">GGR1</strain>
        <strain evidence="19">SR1</strain>
    </source>
</reference>
<dbReference type="PANTHER" id="PTHR11349">
    <property type="entry name" value="NUCLEOSIDE DIPHOSPHATE KINASE"/>
    <property type="match status" value="1"/>
</dbReference>
<evidence type="ECO:0000256" key="2">
    <source>
        <dbReference type="ARBA" id="ARBA00008142"/>
    </source>
</evidence>
<evidence type="ECO:0000259" key="16">
    <source>
        <dbReference type="SMART" id="SM00562"/>
    </source>
</evidence>
<comment type="catalytic activity">
    <reaction evidence="12">
        <text>a ribonucleoside 5'-diphosphate + ATP = a ribonucleoside 5'-triphosphate + ADP</text>
        <dbReference type="Rhea" id="RHEA:18113"/>
        <dbReference type="ChEBI" id="CHEBI:30616"/>
        <dbReference type="ChEBI" id="CHEBI:57930"/>
        <dbReference type="ChEBI" id="CHEBI:61557"/>
        <dbReference type="ChEBI" id="CHEBI:456216"/>
        <dbReference type="EC" id="2.7.4.6"/>
    </reaction>
</comment>
<feature type="binding site" evidence="12 13">
    <location>
        <position position="9"/>
    </location>
    <ligand>
        <name>ATP</name>
        <dbReference type="ChEBI" id="CHEBI:30616"/>
    </ligand>
</feature>
<evidence type="ECO:0000313" key="18">
    <source>
        <dbReference type="EMBL" id="PQQ67461.1"/>
    </source>
</evidence>
<dbReference type="InterPro" id="IPR023005">
    <property type="entry name" value="Nucleoside_diP_kinase_AS"/>
</dbReference>
<dbReference type="EMBL" id="NEMB01000003">
    <property type="protein sequence ID" value="PQQ67461.1"/>
    <property type="molecule type" value="Genomic_DNA"/>
</dbReference>
<evidence type="ECO:0000256" key="9">
    <source>
        <dbReference type="ARBA" id="ARBA00022840"/>
    </source>
</evidence>
<evidence type="ECO:0000256" key="11">
    <source>
        <dbReference type="ARBA" id="ARBA00023080"/>
    </source>
</evidence>
<feature type="active site" description="Pros-phosphohistidine intermediate" evidence="12 13">
    <location>
        <position position="115"/>
    </location>
</feature>
<evidence type="ECO:0000256" key="14">
    <source>
        <dbReference type="RuleBase" id="RU004011"/>
    </source>
</evidence>
<keyword evidence="11 12" id="KW-0546">Nucleotide metabolism</keyword>
<evidence type="ECO:0000313" key="19">
    <source>
        <dbReference type="Proteomes" id="UP000233534"/>
    </source>
</evidence>
<dbReference type="RefSeq" id="WP_101301020.1">
    <property type="nucleotide sequence ID" value="NZ_CP025197.1"/>
</dbReference>
<comment type="cofactor">
    <cofactor evidence="1 12">
        <name>Mg(2+)</name>
        <dbReference type="ChEBI" id="CHEBI:18420"/>
    </cofactor>
</comment>
<dbReference type="GO" id="GO:0004550">
    <property type="term" value="F:nucleoside diphosphate kinase activity"/>
    <property type="evidence" value="ECO:0007669"/>
    <property type="project" value="UniProtKB-UniRule"/>
</dbReference>
<dbReference type="GO" id="GO:0006228">
    <property type="term" value="P:UTP biosynthetic process"/>
    <property type="evidence" value="ECO:0007669"/>
    <property type="project" value="UniProtKB-UniRule"/>
</dbReference>
<dbReference type="KEGG" id="hsc:HVS_08205"/>
<feature type="binding site" evidence="12 13">
    <location>
        <position position="85"/>
    </location>
    <ligand>
        <name>ATP</name>
        <dbReference type="ChEBI" id="CHEBI:30616"/>
    </ligand>
</feature>
<dbReference type="EMBL" id="CP025197">
    <property type="protein sequence ID" value="AUG57551.1"/>
    <property type="molecule type" value="Genomic_DNA"/>
</dbReference>
<keyword evidence="8 12" id="KW-0418">Kinase</keyword>
<keyword evidence="7 12" id="KW-0547">Nucleotide-binding</keyword>
<comment type="function">
    <text evidence="12">Major role in the synthesis of nucleoside triphosphates other than ATP. The ATP gamma phosphate is transferred to the NDP beta phosphate via a ping-pong mechanism, using a phosphorylated active-site intermediate.</text>
</comment>
<keyword evidence="10 12" id="KW-0460">Magnesium</keyword>
<dbReference type="CDD" id="cd04413">
    <property type="entry name" value="NDPk_I"/>
    <property type="match status" value="1"/>
</dbReference>
<keyword evidence="9 12" id="KW-0067">ATP-binding</keyword>
<dbReference type="FunFam" id="3.30.70.141:FF:000003">
    <property type="entry name" value="Nucleoside diphosphate kinase"/>
    <property type="match status" value="1"/>
</dbReference>
<reference evidence="18 20" key="2">
    <citation type="journal article" date="2018" name="Syst. Appl. Microbiol.">
        <title>Characterization and high-quality draft genome sequence of Herbivorax saccincola A7, an anaerobic, alkaliphilic, thermophilic, cellulolytic, and xylanolytic bacterium.</title>
        <authorList>
            <person name="Aikawa S."/>
            <person name="Baramee S."/>
            <person name="Sermsathanaswadi J."/>
            <person name="Thianheng P."/>
            <person name="Tachaapaikoon C."/>
            <person name="Shikata A."/>
            <person name="Waeonukul R."/>
            <person name="Pason P."/>
            <person name="Ratanakhanokchai K."/>
            <person name="Kosugi A."/>
        </authorList>
    </citation>
    <scope>NUCLEOTIDE SEQUENCE [LARGE SCALE GENOMIC DNA]</scope>
    <source>
        <strain evidence="18 20">A7</strain>
    </source>
</reference>
<dbReference type="SUPFAM" id="SSF54919">
    <property type="entry name" value="Nucleoside diphosphate kinase, NDK"/>
    <property type="match status" value="1"/>
</dbReference>
<dbReference type="OrthoDB" id="9801161at2"/>
<evidence type="ECO:0000313" key="20">
    <source>
        <dbReference type="Proteomes" id="UP000239720"/>
    </source>
</evidence>
<dbReference type="Gene3D" id="3.30.70.141">
    <property type="entry name" value="Nucleoside diphosphate kinase-like domain"/>
    <property type="match status" value="1"/>
</dbReference>